<sequence>MIGSVWNFLRFKFTSSFGSFVSESIVPIISALTLDQSATKFSRHAFKNSINPKKNLSYYNSGDLIKLVEKSFSSVQINK</sequence>
<organism evidence="1 2">
    <name type="scientific">Brachionus plicatilis</name>
    <name type="common">Marine rotifer</name>
    <name type="synonym">Brachionus muelleri</name>
    <dbReference type="NCBI Taxonomy" id="10195"/>
    <lineage>
        <taxon>Eukaryota</taxon>
        <taxon>Metazoa</taxon>
        <taxon>Spiralia</taxon>
        <taxon>Gnathifera</taxon>
        <taxon>Rotifera</taxon>
        <taxon>Eurotatoria</taxon>
        <taxon>Monogononta</taxon>
        <taxon>Pseudotrocha</taxon>
        <taxon>Ploima</taxon>
        <taxon>Brachionidae</taxon>
        <taxon>Brachionus</taxon>
    </lineage>
</organism>
<evidence type="ECO:0000313" key="1">
    <source>
        <dbReference type="EMBL" id="RNA41521.1"/>
    </source>
</evidence>
<dbReference type="AlphaFoldDB" id="A0A3M7T0G8"/>
<dbReference type="EMBL" id="REGN01000492">
    <property type="protein sequence ID" value="RNA41521.1"/>
    <property type="molecule type" value="Genomic_DNA"/>
</dbReference>
<evidence type="ECO:0000313" key="2">
    <source>
        <dbReference type="Proteomes" id="UP000276133"/>
    </source>
</evidence>
<gene>
    <name evidence="1" type="ORF">BpHYR1_032090</name>
</gene>
<accession>A0A3M7T0G8</accession>
<dbReference type="Proteomes" id="UP000276133">
    <property type="component" value="Unassembled WGS sequence"/>
</dbReference>
<reference evidence="1 2" key="1">
    <citation type="journal article" date="2018" name="Sci. Rep.">
        <title>Genomic signatures of local adaptation to the degree of environmental predictability in rotifers.</title>
        <authorList>
            <person name="Franch-Gras L."/>
            <person name="Hahn C."/>
            <person name="Garcia-Roger E.M."/>
            <person name="Carmona M.J."/>
            <person name="Serra M."/>
            <person name="Gomez A."/>
        </authorList>
    </citation>
    <scope>NUCLEOTIDE SEQUENCE [LARGE SCALE GENOMIC DNA]</scope>
    <source>
        <strain evidence="1">HYR1</strain>
    </source>
</reference>
<protein>
    <submittedName>
        <fullName evidence="1">Uncharacterized protein</fullName>
    </submittedName>
</protein>
<comment type="caution">
    <text evidence="1">The sequence shown here is derived from an EMBL/GenBank/DDBJ whole genome shotgun (WGS) entry which is preliminary data.</text>
</comment>
<keyword evidence="2" id="KW-1185">Reference proteome</keyword>
<name>A0A3M7T0G8_BRAPC</name>
<proteinExistence type="predicted"/>